<dbReference type="Pfam" id="PF12686">
    <property type="entry name" value="DUF3800"/>
    <property type="match status" value="1"/>
</dbReference>
<organism evidence="1 2">
    <name type="scientific">Vagococcus carniphilus</name>
    <dbReference type="NCBI Taxonomy" id="218144"/>
    <lineage>
        <taxon>Bacteria</taxon>
        <taxon>Bacillati</taxon>
        <taxon>Bacillota</taxon>
        <taxon>Bacilli</taxon>
        <taxon>Lactobacillales</taxon>
        <taxon>Enterococcaceae</taxon>
        <taxon>Vagococcus</taxon>
    </lineage>
</organism>
<proteinExistence type="predicted"/>
<evidence type="ECO:0008006" key="3">
    <source>
        <dbReference type="Google" id="ProtNLM"/>
    </source>
</evidence>
<accession>A0A430AXI6</accession>
<comment type="caution">
    <text evidence="1">The sequence shown here is derived from an EMBL/GenBank/DDBJ whole genome shotgun (WGS) entry which is preliminary data.</text>
</comment>
<dbReference type="GeneID" id="95580102"/>
<evidence type="ECO:0000313" key="2">
    <source>
        <dbReference type="Proteomes" id="UP000288028"/>
    </source>
</evidence>
<name>A0A430AXI6_9ENTE</name>
<dbReference type="EMBL" id="NGKB01000010">
    <property type="protein sequence ID" value="RSU12768.1"/>
    <property type="molecule type" value="Genomic_DNA"/>
</dbReference>
<keyword evidence="2" id="KW-1185">Reference proteome</keyword>
<evidence type="ECO:0000313" key="1">
    <source>
        <dbReference type="EMBL" id="RSU12768.1"/>
    </source>
</evidence>
<dbReference type="RefSeq" id="WP_126795065.1">
    <property type="nucleotide sequence ID" value="NZ_CP060720.1"/>
</dbReference>
<gene>
    <name evidence="1" type="ORF">CBF28_10605</name>
</gene>
<dbReference type="AlphaFoldDB" id="A0A430AXI6"/>
<dbReference type="InterPro" id="IPR024524">
    <property type="entry name" value="DUF3800"/>
</dbReference>
<reference evidence="1 2" key="1">
    <citation type="submission" date="2017-05" db="EMBL/GenBank/DDBJ databases">
        <title>Vagococcus spp. assemblies.</title>
        <authorList>
            <person name="Gulvik C.A."/>
        </authorList>
    </citation>
    <scope>NUCLEOTIDE SEQUENCE [LARGE SCALE GENOMIC DNA]</scope>
    <source>
        <strain evidence="1 2">SS1714</strain>
    </source>
</reference>
<dbReference type="OrthoDB" id="2991108at2"/>
<dbReference type="Proteomes" id="UP000288028">
    <property type="component" value="Unassembled WGS sequence"/>
</dbReference>
<sequence length="504" mass="59579">MTNKFNFYYDESEHSRKINNQTIQQENYYDNFITSIVGWKNEKNKELEEKYIDFENKYDERKSKGELKSTTIKPKQLKYGFSSLSKDNVEFINDFFDLFNEEVYVYFSVTSKIEYIILQLFRNYENSMFINTDSMKYSIVKAIVLYRPKEIINGMYESTSELVELLKIFFEERIEENKQNHKLKKMETQAFKEYLLLLESISEDFKIDWEYRIAFDGFSHYLKELKIEEYSLLLDMEGVGTTSVAAHQVGLTNVLEIDSKESVGVRWADMLAGLISKFLKSFHQDLRYSSISDGINKKILSINWFKMTEQQLLLYKKFHYIISCLNNNWYKSFSGLYADDLLTFVSFLEFVSEYESIEEIQKDIEMIPEYFNTKVCKRLEEYFNSMQSSSHFKLPITLVSKSDSRKEYIVGKHGQKIYYDESKQPLLNISKKPRKYCVLSAGVTKKSTPIVTIKEHNEVFCYKLPSEYSEWVLDLISLSGAGINVFPTMVEFGLEKENYYAEID</sequence>
<protein>
    <recommendedName>
        <fullName evidence="3">DUF3800 domain-containing protein</fullName>
    </recommendedName>
</protein>